<dbReference type="EMBL" id="JARQWQ010000004">
    <property type="protein sequence ID" value="KAK2572126.1"/>
    <property type="molecule type" value="Genomic_DNA"/>
</dbReference>
<sequence>MIDQAELESILEITNKKNPSFPYWYYDRIEGTLDDMSDSETKAEFRLTSSEFLRLAEALRIPEMFTCCNINEIGRLVNRAKEICLSLPFQTFLSFVMTPESSACEQRRFLVQDRETSTNNSFFFDINSPSTPVERILAARRYNYTAYGDSVLALSRRKLS</sequence>
<comment type="caution">
    <text evidence="1">The sequence shown here is derived from an EMBL/GenBank/DDBJ whole genome shotgun (WGS) entry which is preliminary data.</text>
</comment>
<accession>A0AAD9R305</accession>
<dbReference type="PANTHER" id="PTHR34615">
    <property type="entry name" value="PX DOMAIN-CONTAINING PROTEIN"/>
    <property type="match status" value="1"/>
</dbReference>
<keyword evidence="2" id="KW-1185">Reference proteome</keyword>
<dbReference type="AlphaFoldDB" id="A0AAD9R305"/>
<evidence type="ECO:0000313" key="1">
    <source>
        <dbReference type="EMBL" id="KAK2572126.1"/>
    </source>
</evidence>
<evidence type="ECO:0000313" key="2">
    <source>
        <dbReference type="Proteomes" id="UP001249851"/>
    </source>
</evidence>
<dbReference type="PANTHER" id="PTHR34615:SF1">
    <property type="entry name" value="PX DOMAIN-CONTAINING PROTEIN"/>
    <property type="match status" value="1"/>
</dbReference>
<proteinExistence type="predicted"/>
<dbReference type="Proteomes" id="UP001249851">
    <property type="component" value="Unassembled WGS sequence"/>
</dbReference>
<organism evidence="1 2">
    <name type="scientific">Acropora cervicornis</name>
    <name type="common">Staghorn coral</name>
    <dbReference type="NCBI Taxonomy" id="6130"/>
    <lineage>
        <taxon>Eukaryota</taxon>
        <taxon>Metazoa</taxon>
        <taxon>Cnidaria</taxon>
        <taxon>Anthozoa</taxon>
        <taxon>Hexacorallia</taxon>
        <taxon>Scleractinia</taxon>
        <taxon>Astrocoeniina</taxon>
        <taxon>Acroporidae</taxon>
        <taxon>Acropora</taxon>
    </lineage>
</organism>
<reference evidence="1" key="2">
    <citation type="journal article" date="2023" name="Science">
        <title>Genomic signatures of disease resistance in endangered staghorn corals.</title>
        <authorList>
            <person name="Vollmer S.V."/>
            <person name="Selwyn J.D."/>
            <person name="Despard B.A."/>
            <person name="Roesel C.L."/>
        </authorList>
    </citation>
    <scope>NUCLEOTIDE SEQUENCE</scope>
    <source>
        <strain evidence="1">K2</strain>
    </source>
</reference>
<reference evidence="1" key="1">
    <citation type="journal article" date="2023" name="G3 (Bethesda)">
        <title>Whole genome assembly and annotation of the endangered Caribbean coral Acropora cervicornis.</title>
        <authorList>
            <person name="Selwyn J.D."/>
            <person name="Vollmer S.V."/>
        </authorList>
    </citation>
    <scope>NUCLEOTIDE SEQUENCE</scope>
    <source>
        <strain evidence="1">K2</strain>
    </source>
</reference>
<gene>
    <name evidence="1" type="ORF">P5673_002332</name>
</gene>
<protein>
    <submittedName>
        <fullName evidence="1">Uncharacterized protein</fullName>
    </submittedName>
</protein>
<name>A0AAD9R305_ACRCE</name>